<reference evidence="3 4" key="1">
    <citation type="submission" date="2020-09" db="EMBL/GenBank/DDBJ databases">
        <title>Diversity and distribution of actinomycetes associated with coral in the coast of Hainan.</title>
        <authorList>
            <person name="Li F."/>
        </authorList>
    </citation>
    <scope>NUCLEOTIDE SEQUENCE [LARGE SCALE GENOMIC DNA]</scope>
    <source>
        <strain evidence="3 4">HNM0947</strain>
    </source>
</reference>
<keyword evidence="2" id="KW-0472">Membrane</keyword>
<feature type="region of interest" description="Disordered" evidence="1">
    <location>
        <begin position="67"/>
        <end position="108"/>
    </location>
</feature>
<feature type="compositionally biased region" description="Low complexity" evidence="1">
    <location>
        <begin position="79"/>
        <end position="94"/>
    </location>
</feature>
<protein>
    <recommendedName>
        <fullName evidence="5">Secreted protein</fullName>
    </recommendedName>
</protein>
<dbReference type="EMBL" id="JADBGI010000013">
    <property type="protein sequence ID" value="MBE3000223.1"/>
    <property type="molecule type" value="Genomic_DNA"/>
</dbReference>
<gene>
    <name evidence="3" type="ORF">IDM40_16160</name>
</gene>
<evidence type="ECO:0000313" key="3">
    <source>
        <dbReference type="EMBL" id="MBE3000223.1"/>
    </source>
</evidence>
<evidence type="ECO:0000313" key="4">
    <source>
        <dbReference type="Proteomes" id="UP000806528"/>
    </source>
</evidence>
<evidence type="ECO:0000256" key="1">
    <source>
        <dbReference type="SAM" id="MobiDB-lite"/>
    </source>
</evidence>
<feature type="transmembrane region" description="Helical" evidence="2">
    <location>
        <begin position="24"/>
        <end position="45"/>
    </location>
</feature>
<sequence>MNGMQSLPTSATVLADTIELNTDLVTPGVLGFLVIFAIALGLYFLMRSMTGKLTHVRDSDELLTARRDDKAGQAVPVDGAAQRASAEAAGGDAEAGARTDEETGSAER</sequence>
<keyword evidence="4" id="KW-1185">Reference proteome</keyword>
<comment type="caution">
    <text evidence="3">The sequence shown here is derived from an EMBL/GenBank/DDBJ whole genome shotgun (WGS) entry which is preliminary data.</text>
</comment>
<accession>A0ABR9P8Q1</accession>
<dbReference type="RefSeq" id="WP_193122831.1">
    <property type="nucleotide sequence ID" value="NZ_JADBGI010000013.1"/>
</dbReference>
<keyword evidence="2" id="KW-1133">Transmembrane helix</keyword>
<proteinExistence type="predicted"/>
<evidence type="ECO:0000256" key="2">
    <source>
        <dbReference type="SAM" id="Phobius"/>
    </source>
</evidence>
<name>A0ABR9P8Q1_9ACTN</name>
<evidence type="ECO:0008006" key="5">
    <source>
        <dbReference type="Google" id="ProtNLM"/>
    </source>
</evidence>
<feature type="compositionally biased region" description="Basic and acidic residues" evidence="1">
    <location>
        <begin position="95"/>
        <end position="108"/>
    </location>
</feature>
<keyword evidence="2" id="KW-0812">Transmembrane</keyword>
<dbReference type="Proteomes" id="UP000806528">
    <property type="component" value="Unassembled WGS sequence"/>
</dbReference>
<organism evidence="3 4">
    <name type="scientific">Nocardiopsis coralli</name>
    <dbReference type="NCBI Taxonomy" id="2772213"/>
    <lineage>
        <taxon>Bacteria</taxon>
        <taxon>Bacillati</taxon>
        <taxon>Actinomycetota</taxon>
        <taxon>Actinomycetes</taxon>
        <taxon>Streptosporangiales</taxon>
        <taxon>Nocardiopsidaceae</taxon>
        <taxon>Nocardiopsis</taxon>
    </lineage>
</organism>